<accession>K5WLM3</accession>
<organism evidence="1 2">
    <name type="scientific">Phanerochaete carnosa (strain HHB-10118-sp)</name>
    <name type="common">White-rot fungus</name>
    <name type="synonym">Peniophora carnosa</name>
    <dbReference type="NCBI Taxonomy" id="650164"/>
    <lineage>
        <taxon>Eukaryota</taxon>
        <taxon>Fungi</taxon>
        <taxon>Dikarya</taxon>
        <taxon>Basidiomycota</taxon>
        <taxon>Agaricomycotina</taxon>
        <taxon>Agaricomycetes</taxon>
        <taxon>Polyporales</taxon>
        <taxon>Phanerochaetaceae</taxon>
        <taxon>Phanerochaete</taxon>
    </lineage>
</organism>
<keyword evidence="2" id="KW-1185">Reference proteome</keyword>
<dbReference type="KEGG" id="pco:PHACADRAFT_179653"/>
<dbReference type="EMBL" id="JH930468">
    <property type="protein sequence ID" value="EKM60300.1"/>
    <property type="molecule type" value="Genomic_DNA"/>
</dbReference>
<dbReference type="GeneID" id="18909907"/>
<gene>
    <name evidence="1" type="ORF">PHACADRAFT_179653</name>
</gene>
<evidence type="ECO:0000313" key="1">
    <source>
        <dbReference type="EMBL" id="EKM60300.1"/>
    </source>
</evidence>
<proteinExistence type="predicted"/>
<dbReference type="OrthoDB" id="3067792at2759"/>
<evidence type="ECO:0000313" key="2">
    <source>
        <dbReference type="Proteomes" id="UP000008370"/>
    </source>
</evidence>
<dbReference type="InParanoid" id="K5WLM3"/>
<name>K5WLM3_PHACS</name>
<protein>
    <submittedName>
        <fullName evidence="1">Uncharacterized protein</fullName>
    </submittedName>
</protein>
<sequence length="362" mass="41318">MQTWAAYSSVRSLYIAVCKPSPYRISYRPNPVGRCHTAIFDIQRLVGSVRTYRLRDRNITTVDPNKLTSDCFQDFSGQKFFGLRVQESAGPSTSITLWQRKFWSFAKDGTQVHARSPPGTHGFFYYRAPPPWAGEIRFRITKDRNPSSFPSGHDFLLRGMPWAVTLLFATPVSAFFHNILLRDGLLSEGQIRRLESLEPWQSRLAAKSHLVHSIGQPFALPLGVNRSTSTCSRHIVPGIVDSRDVLERFEFRSVAGSLWGYDAGPNETRVFSKNAIAIVHLEPWVHPRKKQRRLVALRIRRLLHYDGLPACSPDDHPDYGAAGHLLRSLVKERGRVWYHDLDRGPVAWRHLRLPPESVTMDL</sequence>
<reference evidence="1 2" key="1">
    <citation type="journal article" date="2012" name="BMC Genomics">
        <title>Comparative genomics of the white-rot fungi, Phanerochaete carnosa and P. chrysosporium, to elucidate the genetic basis of the distinct wood types they colonize.</title>
        <authorList>
            <person name="Suzuki H."/>
            <person name="MacDonald J."/>
            <person name="Syed K."/>
            <person name="Salamov A."/>
            <person name="Hori C."/>
            <person name="Aerts A."/>
            <person name="Henrissat B."/>
            <person name="Wiebenga A."/>
            <person name="vanKuyk P.A."/>
            <person name="Barry K."/>
            <person name="Lindquist E."/>
            <person name="LaButti K."/>
            <person name="Lapidus A."/>
            <person name="Lucas S."/>
            <person name="Coutinho P."/>
            <person name="Gong Y."/>
            <person name="Samejima M."/>
            <person name="Mahadevan R."/>
            <person name="Abou-Zaid M."/>
            <person name="de Vries R.P."/>
            <person name="Igarashi K."/>
            <person name="Yadav J.S."/>
            <person name="Grigoriev I.V."/>
            <person name="Master E.R."/>
        </authorList>
    </citation>
    <scope>NUCLEOTIDE SEQUENCE [LARGE SCALE GENOMIC DNA]</scope>
    <source>
        <strain evidence="1 2">HHB-10118-sp</strain>
    </source>
</reference>
<dbReference type="Proteomes" id="UP000008370">
    <property type="component" value="Unassembled WGS sequence"/>
</dbReference>
<dbReference type="RefSeq" id="XP_007389771.1">
    <property type="nucleotide sequence ID" value="XM_007389709.1"/>
</dbReference>
<dbReference type="AlphaFoldDB" id="K5WLM3"/>
<dbReference type="HOGENOM" id="CLU_774120_0_0_1"/>